<dbReference type="GO" id="GO:0004061">
    <property type="term" value="F:arylformamidase activity"/>
    <property type="evidence" value="ECO:0007669"/>
    <property type="project" value="InterPro"/>
</dbReference>
<organism evidence="1 2">
    <name type="scientific">Desulfamplus magnetovallimortis</name>
    <dbReference type="NCBI Taxonomy" id="1246637"/>
    <lineage>
        <taxon>Bacteria</taxon>
        <taxon>Pseudomonadati</taxon>
        <taxon>Thermodesulfobacteriota</taxon>
        <taxon>Desulfobacteria</taxon>
        <taxon>Desulfobacterales</taxon>
        <taxon>Desulfobacteraceae</taxon>
        <taxon>Desulfamplus</taxon>
    </lineage>
</organism>
<dbReference type="OrthoDB" id="9777007at2"/>
<dbReference type="EMBL" id="FWEV01000321">
    <property type="protein sequence ID" value="SLM32589.1"/>
    <property type="molecule type" value="Genomic_DNA"/>
</dbReference>
<dbReference type="Proteomes" id="UP000191931">
    <property type="component" value="Unassembled WGS sequence"/>
</dbReference>
<protein>
    <submittedName>
        <fullName evidence="1">Cyclase family protein</fullName>
    </submittedName>
</protein>
<gene>
    <name evidence="1" type="ORF">MTBBW1_760053</name>
</gene>
<accession>A0A1W1HJE2</accession>
<reference evidence="1 2" key="1">
    <citation type="submission" date="2017-03" db="EMBL/GenBank/DDBJ databases">
        <authorList>
            <person name="Afonso C.L."/>
            <person name="Miller P.J."/>
            <person name="Scott M.A."/>
            <person name="Spackman E."/>
            <person name="Goraichik I."/>
            <person name="Dimitrov K.M."/>
            <person name="Suarez D.L."/>
            <person name="Swayne D.E."/>
        </authorList>
    </citation>
    <scope>NUCLEOTIDE SEQUENCE [LARGE SCALE GENOMIC DNA]</scope>
    <source>
        <strain evidence="1">PRJEB14757</strain>
    </source>
</reference>
<dbReference type="PANTHER" id="PTHR31118:SF32">
    <property type="entry name" value="KYNURENINE FORMAMIDASE"/>
    <property type="match status" value="1"/>
</dbReference>
<dbReference type="Gene3D" id="3.50.30.50">
    <property type="entry name" value="Putative cyclase"/>
    <property type="match status" value="1"/>
</dbReference>
<dbReference type="Pfam" id="PF04199">
    <property type="entry name" value="Cyclase"/>
    <property type="match status" value="1"/>
</dbReference>
<dbReference type="PANTHER" id="PTHR31118">
    <property type="entry name" value="CYCLASE-LIKE PROTEIN 2"/>
    <property type="match status" value="1"/>
</dbReference>
<dbReference type="GO" id="GO:0019441">
    <property type="term" value="P:L-tryptophan catabolic process to kynurenine"/>
    <property type="evidence" value="ECO:0007669"/>
    <property type="project" value="InterPro"/>
</dbReference>
<dbReference type="InterPro" id="IPR007325">
    <property type="entry name" value="KFase/CYL"/>
</dbReference>
<proteinExistence type="predicted"/>
<name>A0A1W1HJE2_9BACT</name>
<sequence length="260" mass="29100">MSLKIYNLSQPFHHHMPEWPSTPSVNVNVNKFHAKDGVYQVQWDGIMHRGTHMDAPLHVTENTPDISHYPLWRLCGTGVAVSIPKGKWGVITAEDLENARPKIQENDIVMINTGFHHKWGDSDEYFAYGCGIYADGARWLVDKKVKLVGYGCQANDHPIATKLVDHGLGPSQPHLIEEYKKVTGRDPKDDFPDWEAGHKTLMVKGGIPGIENIGGDLDEVTGKRCFFMAFPWRWPGGDGCVVRVLAVIDPDQTFRFGSGQ</sequence>
<evidence type="ECO:0000313" key="2">
    <source>
        <dbReference type="Proteomes" id="UP000191931"/>
    </source>
</evidence>
<keyword evidence="2" id="KW-1185">Reference proteome</keyword>
<dbReference type="SUPFAM" id="SSF102198">
    <property type="entry name" value="Putative cyclase"/>
    <property type="match status" value="1"/>
</dbReference>
<dbReference type="RefSeq" id="WP_080802547.1">
    <property type="nucleotide sequence ID" value="NZ_LT828543.1"/>
</dbReference>
<dbReference type="STRING" id="1246637.MTBBW1_760053"/>
<dbReference type="AlphaFoldDB" id="A0A1W1HJE2"/>
<dbReference type="InterPro" id="IPR037175">
    <property type="entry name" value="KFase_sf"/>
</dbReference>
<evidence type="ECO:0000313" key="1">
    <source>
        <dbReference type="EMBL" id="SLM32589.1"/>
    </source>
</evidence>